<accession>A0A428JCL0</accession>
<name>A0A428JCL0_9BACT</name>
<dbReference type="OrthoDB" id="1099760at2"/>
<sequence length="210" mass="22964">MATPINFPEANAVLQKPANMTDEECCSLPILRTDDGQCISQWQLGPEELISINQTHCVTVGLLSGHTQPPMWVQGSAPALEQQNESNLVLHARAELKAAGLWDETADYGGEVANSVMQLVQVLSYQGHSGGSHAQTLDLFEKLARFQPLGPLTNNPEEWMDVSYESGKPMWQSRRQSDAFSTDGGKTFYTLDGPEGRDFIHTAADFKAAA</sequence>
<organism evidence="1 2">
    <name type="scientific">Hymenobacter metallilatus</name>
    <dbReference type="NCBI Taxonomy" id="2493666"/>
    <lineage>
        <taxon>Bacteria</taxon>
        <taxon>Pseudomonadati</taxon>
        <taxon>Bacteroidota</taxon>
        <taxon>Cytophagia</taxon>
        <taxon>Cytophagales</taxon>
        <taxon>Hymenobacteraceae</taxon>
        <taxon>Hymenobacter</taxon>
    </lineage>
</organism>
<gene>
    <name evidence="1" type="ORF">EI290_16090</name>
</gene>
<dbReference type="RefSeq" id="WP_125432479.1">
    <property type="nucleotide sequence ID" value="NZ_RWIS01000011.1"/>
</dbReference>
<evidence type="ECO:0000313" key="2">
    <source>
        <dbReference type="Proteomes" id="UP000280066"/>
    </source>
</evidence>
<comment type="caution">
    <text evidence="1">The sequence shown here is derived from an EMBL/GenBank/DDBJ whole genome shotgun (WGS) entry which is preliminary data.</text>
</comment>
<dbReference type="Pfam" id="PF25185">
    <property type="entry name" value="Tad3"/>
    <property type="match status" value="1"/>
</dbReference>
<dbReference type="Proteomes" id="UP000280066">
    <property type="component" value="Unassembled WGS sequence"/>
</dbReference>
<dbReference type="AlphaFoldDB" id="A0A428JCL0"/>
<proteinExistence type="predicted"/>
<dbReference type="InterPro" id="IPR057383">
    <property type="entry name" value="Tad3"/>
</dbReference>
<protein>
    <submittedName>
        <fullName evidence="1">Uncharacterized protein</fullName>
    </submittedName>
</protein>
<keyword evidence="2" id="KW-1185">Reference proteome</keyword>
<dbReference type="EMBL" id="RWIS01000011">
    <property type="protein sequence ID" value="RSK29855.1"/>
    <property type="molecule type" value="Genomic_DNA"/>
</dbReference>
<reference evidence="1 2" key="1">
    <citation type="submission" date="2018-12" db="EMBL/GenBank/DDBJ databases">
        <authorList>
            <person name="Feng G."/>
            <person name="Zhu H."/>
        </authorList>
    </citation>
    <scope>NUCLEOTIDE SEQUENCE [LARGE SCALE GENOMIC DNA]</scope>
    <source>
        <strain evidence="1 2">9PBR-2</strain>
    </source>
</reference>
<evidence type="ECO:0000313" key="1">
    <source>
        <dbReference type="EMBL" id="RSK29855.1"/>
    </source>
</evidence>